<protein>
    <submittedName>
        <fullName evidence="1">Uncharacterized protein</fullName>
    </submittedName>
</protein>
<dbReference type="OrthoDB" id="2433770at2759"/>
<sequence>MYLLSIIEELVAKKNKNFKTINQAVKNQKGTESQSNWCKKCNTTNIDNKKHNYPNCNKKLDTLAILQAEFANEFTSINTASQSKPLVIKPYIFDQEQNSPNIDCISITQQLNSEHNIVIPEMYVPDPLEFNPNSIENVKKVLENIQNITEINQKKQKWLPVTCNGVPYTLAQKIKKDFPWLILILVLYMKR</sequence>
<comment type="caution">
    <text evidence="1">The sequence shown here is derived from an EMBL/GenBank/DDBJ whole genome shotgun (WGS) entry which is preliminary data.</text>
</comment>
<keyword evidence="2" id="KW-1185">Reference proteome</keyword>
<evidence type="ECO:0000313" key="2">
    <source>
        <dbReference type="Proteomes" id="UP000439903"/>
    </source>
</evidence>
<gene>
    <name evidence="1" type="ORF">F8M41_017150</name>
</gene>
<reference evidence="1 2" key="1">
    <citation type="journal article" date="2019" name="Environ. Microbiol.">
        <title>At the nexus of three kingdoms: the genome of the mycorrhizal fungus Gigaspora margarita provides insights into plant, endobacterial and fungal interactions.</title>
        <authorList>
            <person name="Venice F."/>
            <person name="Ghignone S."/>
            <person name="Salvioli di Fossalunga A."/>
            <person name="Amselem J."/>
            <person name="Novero M."/>
            <person name="Xianan X."/>
            <person name="Sedzielewska Toro K."/>
            <person name="Morin E."/>
            <person name="Lipzen A."/>
            <person name="Grigoriev I.V."/>
            <person name="Henrissat B."/>
            <person name="Martin F.M."/>
            <person name="Bonfante P."/>
        </authorList>
    </citation>
    <scope>NUCLEOTIDE SEQUENCE [LARGE SCALE GENOMIC DNA]</scope>
    <source>
        <strain evidence="1 2">BEG34</strain>
    </source>
</reference>
<organism evidence="1 2">
    <name type="scientific">Gigaspora margarita</name>
    <dbReference type="NCBI Taxonomy" id="4874"/>
    <lineage>
        <taxon>Eukaryota</taxon>
        <taxon>Fungi</taxon>
        <taxon>Fungi incertae sedis</taxon>
        <taxon>Mucoromycota</taxon>
        <taxon>Glomeromycotina</taxon>
        <taxon>Glomeromycetes</taxon>
        <taxon>Diversisporales</taxon>
        <taxon>Gigasporaceae</taxon>
        <taxon>Gigaspora</taxon>
    </lineage>
</organism>
<dbReference type="AlphaFoldDB" id="A0A8H4EME8"/>
<accession>A0A8H4EME8</accession>
<proteinExistence type="predicted"/>
<name>A0A8H4EME8_GIGMA</name>
<dbReference type="EMBL" id="WTPW01000389">
    <property type="protein sequence ID" value="KAF0516133.1"/>
    <property type="molecule type" value="Genomic_DNA"/>
</dbReference>
<evidence type="ECO:0000313" key="1">
    <source>
        <dbReference type="EMBL" id="KAF0516133.1"/>
    </source>
</evidence>
<dbReference type="Proteomes" id="UP000439903">
    <property type="component" value="Unassembled WGS sequence"/>
</dbReference>